<evidence type="ECO:0000313" key="2">
    <source>
        <dbReference type="EMBL" id="TNN78679.1"/>
    </source>
</evidence>
<organism evidence="2 3">
    <name type="scientific">Liparis tanakae</name>
    <name type="common">Tanaka's snailfish</name>
    <dbReference type="NCBI Taxonomy" id="230148"/>
    <lineage>
        <taxon>Eukaryota</taxon>
        <taxon>Metazoa</taxon>
        <taxon>Chordata</taxon>
        <taxon>Craniata</taxon>
        <taxon>Vertebrata</taxon>
        <taxon>Euteleostomi</taxon>
        <taxon>Actinopterygii</taxon>
        <taxon>Neopterygii</taxon>
        <taxon>Teleostei</taxon>
        <taxon>Neoteleostei</taxon>
        <taxon>Acanthomorphata</taxon>
        <taxon>Eupercaria</taxon>
        <taxon>Perciformes</taxon>
        <taxon>Cottioidei</taxon>
        <taxon>Cottales</taxon>
        <taxon>Liparidae</taxon>
        <taxon>Liparis</taxon>
    </lineage>
</organism>
<protein>
    <submittedName>
        <fullName evidence="2">Uncharacterized protein</fullName>
    </submittedName>
</protein>
<name>A0A4Z2IKY9_9TELE</name>
<gene>
    <name evidence="2" type="ORF">EYF80_011083</name>
</gene>
<evidence type="ECO:0000256" key="1">
    <source>
        <dbReference type="SAM" id="MobiDB-lite"/>
    </source>
</evidence>
<accession>A0A4Z2IKY9</accession>
<feature type="compositionally biased region" description="Basic and acidic residues" evidence="1">
    <location>
        <begin position="42"/>
        <end position="54"/>
    </location>
</feature>
<sequence>MDLVTFLGNEKGERIYQEIHVSVEQLQERNRERADIKKARKGEIKCQDTGRRGAGDTGRTDTYNDVIVRRRYSDDRGDDTQQGHGIQDEEEEEGKKPKTFSVAGCSICKNRERCRVTDEITEELYRGDRRLVWISTHLWLAELVKTSVSQHSH</sequence>
<evidence type="ECO:0000313" key="3">
    <source>
        <dbReference type="Proteomes" id="UP000314294"/>
    </source>
</evidence>
<dbReference type="AlphaFoldDB" id="A0A4Z2IKY9"/>
<dbReference type="EMBL" id="SRLO01000071">
    <property type="protein sequence ID" value="TNN78679.1"/>
    <property type="molecule type" value="Genomic_DNA"/>
</dbReference>
<comment type="caution">
    <text evidence="2">The sequence shown here is derived from an EMBL/GenBank/DDBJ whole genome shotgun (WGS) entry which is preliminary data.</text>
</comment>
<feature type="compositionally biased region" description="Basic and acidic residues" evidence="1">
    <location>
        <begin position="67"/>
        <end position="81"/>
    </location>
</feature>
<feature type="region of interest" description="Disordered" evidence="1">
    <location>
        <begin position="42"/>
        <end position="98"/>
    </location>
</feature>
<proteinExistence type="predicted"/>
<dbReference type="Proteomes" id="UP000314294">
    <property type="component" value="Unassembled WGS sequence"/>
</dbReference>
<reference evidence="2 3" key="1">
    <citation type="submission" date="2019-03" db="EMBL/GenBank/DDBJ databases">
        <title>First draft genome of Liparis tanakae, snailfish: a comprehensive survey of snailfish specific genes.</title>
        <authorList>
            <person name="Kim W."/>
            <person name="Song I."/>
            <person name="Jeong J.-H."/>
            <person name="Kim D."/>
            <person name="Kim S."/>
            <person name="Ryu S."/>
            <person name="Song J.Y."/>
            <person name="Lee S.K."/>
        </authorList>
    </citation>
    <scope>NUCLEOTIDE SEQUENCE [LARGE SCALE GENOMIC DNA]</scope>
    <source>
        <tissue evidence="2">Muscle</tissue>
    </source>
</reference>
<keyword evidence="3" id="KW-1185">Reference proteome</keyword>